<dbReference type="InterPro" id="IPR004841">
    <property type="entry name" value="AA-permease/SLC12A_dom"/>
</dbReference>
<comment type="subcellular location">
    <subcellularLocation>
        <location evidence="1">Membrane</location>
        <topology evidence="1">Multi-pass membrane protein</topology>
    </subcellularLocation>
</comment>
<reference evidence="9 10" key="1">
    <citation type="submission" date="2018-07" db="EMBL/GenBank/DDBJ databases">
        <title>Freshwater and sediment microbial communities from various areas in North America, analyzing microbe dynamics in response to fracking.</title>
        <authorList>
            <person name="Lamendella R."/>
        </authorList>
    </citation>
    <scope>NUCLEOTIDE SEQUENCE [LARGE SCALE GENOMIC DNA]</scope>
    <source>
        <strain evidence="9 10">160A</strain>
    </source>
</reference>
<feature type="transmembrane region" description="Helical" evidence="7">
    <location>
        <begin position="336"/>
        <end position="354"/>
    </location>
</feature>
<keyword evidence="6 7" id="KW-0472">Membrane</keyword>
<evidence type="ECO:0000256" key="4">
    <source>
        <dbReference type="ARBA" id="ARBA00022692"/>
    </source>
</evidence>
<comment type="caution">
    <text evidence="9">The sequence shown here is derived from an EMBL/GenBank/DDBJ whole genome shotgun (WGS) entry which is preliminary data.</text>
</comment>
<dbReference type="EMBL" id="QPIZ01000003">
    <property type="protein sequence ID" value="RCW38638.1"/>
    <property type="molecule type" value="Genomic_DNA"/>
</dbReference>
<feature type="transmembrane region" description="Helical" evidence="7">
    <location>
        <begin position="133"/>
        <end position="151"/>
    </location>
</feature>
<feature type="transmembrane region" description="Helical" evidence="7">
    <location>
        <begin position="87"/>
        <end position="113"/>
    </location>
</feature>
<feature type="transmembrane region" description="Helical" evidence="7">
    <location>
        <begin position="203"/>
        <end position="224"/>
    </location>
</feature>
<proteinExistence type="inferred from homology"/>
<organism evidence="9 10">
    <name type="scientific">Marinilabilia salmonicolor</name>
    <dbReference type="NCBI Taxonomy" id="989"/>
    <lineage>
        <taxon>Bacteria</taxon>
        <taxon>Pseudomonadati</taxon>
        <taxon>Bacteroidota</taxon>
        <taxon>Bacteroidia</taxon>
        <taxon>Marinilabiliales</taxon>
        <taxon>Marinilabiliaceae</taxon>
        <taxon>Marinilabilia</taxon>
    </lineage>
</organism>
<dbReference type="FunFam" id="1.20.1740.10:FF:000013">
    <property type="entry name" value="Solute carrier family 12 member"/>
    <property type="match status" value="1"/>
</dbReference>
<evidence type="ECO:0000256" key="7">
    <source>
        <dbReference type="SAM" id="Phobius"/>
    </source>
</evidence>
<dbReference type="GO" id="GO:0016020">
    <property type="term" value="C:membrane"/>
    <property type="evidence" value="ECO:0007669"/>
    <property type="project" value="UniProtKB-SubCell"/>
</dbReference>
<evidence type="ECO:0000256" key="3">
    <source>
        <dbReference type="ARBA" id="ARBA00022448"/>
    </source>
</evidence>
<keyword evidence="10" id="KW-1185">Reference proteome</keyword>
<gene>
    <name evidence="9" type="ORF">DFO77_103107</name>
</gene>
<dbReference type="GO" id="GO:0015377">
    <property type="term" value="F:chloride:monoatomic cation symporter activity"/>
    <property type="evidence" value="ECO:0007669"/>
    <property type="project" value="InterPro"/>
</dbReference>
<evidence type="ECO:0000313" key="10">
    <source>
        <dbReference type="Proteomes" id="UP000252733"/>
    </source>
</evidence>
<feature type="transmembrane region" description="Helical" evidence="7">
    <location>
        <begin position="236"/>
        <end position="257"/>
    </location>
</feature>
<feature type="domain" description="Amino acid permease/ SLC12A" evidence="8">
    <location>
        <begin position="18"/>
        <end position="432"/>
    </location>
</feature>
<dbReference type="AlphaFoldDB" id="A0A368VBY0"/>
<name>A0A368VBY0_9BACT</name>
<dbReference type="Gene3D" id="1.20.1740.10">
    <property type="entry name" value="Amino acid/polyamine transporter I"/>
    <property type="match status" value="1"/>
</dbReference>
<evidence type="ECO:0000256" key="5">
    <source>
        <dbReference type="ARBA" id="ARBA00022989"/>
    </source>
</evidence>
<dbReference type="Pfam" id="PF00324">
    <property type="entry name" value="AA_permease"/>
    <property type="match status" value="1"/>
</dbReference>
<protein>
    <submittedName>
        <fullName evidence="9">Amino acid transporter</fullName>
    </submittedName>
</protein>
<evidence type="ECO:0000259" key="8">
    <source>
        <dbReference type="Pfam" id="PF00324"/>
    </source>
</evidence>
<feature type="transmembrane region" description="Helical" evidence="7">
    <location>
        <begin position="394"/>
        <end position="412"/>
    </location>
</feature>
<keyword evidence="4 7" id="KW-0812">Transmembrane</keyword>
<dbReference type="Proteomes" id="UP000252733">
    <property type="component" value="Unassembled WGS sequence"/>
</dbReference>
<feature type="transmembrane region" description="Helical" evidence="7">
    <location>
        <begin position="277"/>
        <end position="302"/>
    </location>
</feature>
<feature type="transmembrane region" description="Helical" evidence="7">
    <location>
        <begin position="41"/>
        <end position="66"/>
    </location>
</feature>
<evidence type="ECO:0000256" key="1">
    <source>
        <dbReference type="ARBA" id="ARBA00004141"/>
    </source>
</evidence>
<feature type="transmembrane region" description="Helical" evidence="7">
    <location>
        <begin position="158"/>
        <end position="178"/>
    </location>
</feature>
<dbReference type="PANTHER" id="PTHR11827:SF72">
    <property type="entry name" value="GH08340P"/>
    <property type="match status" value="1"/>
</dbReference>
<sequence length="749" mass="83239">MGSDITTNTARRFGTAPVFITAISTILGAILFLRFGYAVGTIGFTGSLLLVILGHLITIPTALAISELSTNTRVEGGGEYYIISRSFGLNIGATIGIALFLSQAISIAFYIIAFTETFEMLFQWWATQYGWELPRQVISLPVLLILAILIIRKGANMGIGLLYGVAGILFLSLIMFFLGAGEPELVTGDHFSSNFSFSNSQEFFTVFAICFPAFTGMTAGVGLSGDLKNPGKSLPIGTMTATIAGMLVYILVIWKMSASVSTEALLSNQLIMSQITVGGSIFVLMGLAASTLSSALGSVLVAPRTLQALAGDKSFPLPGINRKLAKGKGVTNEPRNASVVAFLIAFVFVGMGNVDAVAEVISMFFLITYGSLCLISFLNHWGSSPSYRPRFRSKWYFSLIGFLLSVWVMFMINPLYTIVAYSLITLIYLLIEHYNKDRKGLVNLFKGALFQLNRKLQVYMQKNQSPVESEEWRPAAVCISANSFEREKIFDLMNWISYRHGFGTYFHFIEDYFSRQSFLASREIMHQLVEIQKEEESTLYIDTMISPSYTSAIAQIIQAPSISGMENNMVVFEYDKNEPEEVERIITNIALTKAGNFDVCVYGMGQSATRFRNGIHVWIRPVDYLNANLMILLGYIILAHPDWQKSKIKIFSICAPEQVEQTRAQLNHLVEEGRLPITLSNIEIVPATENRAVHEIVEEKSKRAGLTIIGFREEHIKRRGAEYFNDFSNLDDVLFVNASQARTIVEKED</sequence>
<comment type="similarity">
    <text evidence="2">Belongs to the SLC12A transporter family.</text>
</comment>
<accession>A0A368VBY0</accession>
<evidence type="ECO:0000256" key="2">
    <source>
        <dbReference type="ARBA" id="ARBA00010593"/>
    </source>
</evidence>
<dbReference type="PANTHER" id="PTHR11827">
    <property type="entry name" value="SOLUTE CARRIER FAMILY 12, CATION COTRANSPORTERS"/>
    <property type="match status" value="1"/>
</dbReference>
<evidence type="ECO:0000256" key="6">
    <source>
        <dbReference type="ARBA" id="ARBA00023136"/>
    </source>
</evidence>
<evidence type="ECO:0000313" key="9">
    <source>
        <dbReference type="EMBL" id="RCW38638.1"/>
    </source>
</evidence>
<dbReference type="RefSeq" id="WP_114436411.1">
    <property type="nucleotide sequence ID" value="NZ_QPIZ01000003.1"/>
</dbReference>
<keyword evidence="5 7" id="KW-1133">Transmembrane helix</keyword>
<dbReference type="InterPro" id="IPR004842">
    <property type="entry name" value="SLC12A_fam"/>
</dbReference>
<keyword evidence="3" id="KW-0813">Transport</keyword>
<feature type="transmembrane region" description="Helical" evidence="7">
    <location>
        <begin position="360"/>
        <end position="382"/>
    </location>
</feature>
<feature type="transmembrane region" description="Helical" evidence="7">
    <location>
        <begin position="12"/>
        <end position="35"/>
    </location>
</feature>